<dbReference type="EMBL" id="FUYE01000001">
    <property type="protein sequence ID" value="SKA76170.1"/>
    <property type="molecule type" value="Genomic_DNA"/>
</dbReference>
<feature type="transmembrane region" description="Helical" evidence="1">
    <location>
        <begin position="91"/>
        <end position="118"/>
    </location>
</feature>
<dbReference type="Proteomes" id="UP000190774">
    <property type="component" value="Unassembled WGS sequence"/>
</dbReference>
<feature type="domain" description="VIT" evidence="2">
    <location>
        <begin position="297"/>
        <end position="425"/>
    </location>
</feature>
<dbReference type="Pfam" id="PF08487">
    <property type="entry name" value="VIT"/>
    <property type="match status" value="1"/>
</dbReference>
<evidence type="ECO:0000313" key="4">
    <source>
        <dbReference type="Proteomes" id="UP000190774"/>
    </source>
</evidence>
<evidence type="ECO:0000259" key="2">
    <source>
        <dbReference type="PROSITE" id="PS51468"/>
    </source>
</evidence>
<accession>A0A1T4WFV0</accession>
<protein>
    <submittedName>
        <fullName evidence="3">Vault protein inter-alpha-trypsin domain-containing protein</fullName>
    </submittedName>
</protein>
<feature type="transmembrane region" description="Helical" evidence="1">
    <location>
        <begin position="125"/>
        <end position="144"/>
    </location>
</feature>
<sequence length="813" mass="90414">MEETSPPAPMPTPPRKRSVWLLIFGVFWPCLAIIVELLSRSCRSTFFDPLPTWGHLLLTFTVPLACGLAWLRSHHPEKPTSPWHRLLLGAAWVSGSIYTCCLALLSHFAALFSVFSIFFFHREPLLTILPFATLGPLLGWLALWKARRCLPPSPEQTRPLAWIGAGLALVFFVAIETPLAIFHARLTGSSESESLEQKGARAQALRAWGDEALLRELAYGRSLQIPSPGLWLLSGRAFGGNNSWQGSSIGPELARDLYFRVYGRQFSEKSPDRQNLFLPGRRDEEGWADEFQWDSDQGSDQVGARLKGLSLHSSRLDWHLDAPSGLAYGEWTIEFSNQQTRNQEARCQILLPPDAFVSRLTLWVNGEPREAAFAAKAKVKAAYQAVVQAQRDPVLVNMVGPDRVTTQCFPVPAQGIMKIRLGITAPLSEGGNLHSPLFVERNFAVSTQIKHTLWVQSSTPFDSSLPGAMVQEGATHTWRQDVPDAQITQLAFHTSTPPYPVVWTQDPYEKTKPPFVVARWQPKPARPVAKTIWVVDSSASLHPWASDLGKVISKFSEYQPMHIILPNDTGFREISVKEVTASDFSNLFVGGRDNAPALAQALISAREHADPVSVIWLHGPQPFSFTETTSLEQILERSSRVPEIHAIALEPGPNRLLEKLYRHVQLHTHGRCLDMASLEKILQTALGRKQDSQWTFSWQSSAPTAAEAHPVWDHLARLAVFQQVLTDYQSGKDTQLLAQEAAQHQMVSAVSGAVVLETQAQYDQAGLKPVDPNSTPQIPHGVPEPSKVLFLTFGAAACVWQRRRARPARSVYI</sequence>
<keyword evidence="1" id="KW-1133">Transmembrane helix</keyword>
<organism evidence="3 4">
    <name type="scientific">Prosthecobacter debontii</name>
    <dbReference type="NCBI Taxonomy" id="48467"/>
    <lineage>
        <taxon>Bacteria</taxon>
        <taxon>Pseudomonadati</taxon>
        <taxon>Verrucomicrobiota</taxon>
        <taxon>Verrucomicrobiia</taxon>
        <taxon>Verrucomicrobiales</taxon>
        <taxon>Verrucomicrobiaceae</taxon>
        <taxon>Prosthecobacter</taxon>
    </lineage>
</organism>
<evidence type="ECO:0000256" key="1">
    <source>
        <dbReference type="SAM" id="Phobius"/>
    </source>
</evidence>
<reference evidence="4" key="1">
    <citation type="submission" date="2017-02" db="EMBL/GenBank/DDBJ databases">
        <authorList>
            <person name="Varghese N."/>
            <person name="Submissions S."/>
        </authorList>
    </citation>
    <scope>NUCLEOTIDE SEQUENCE [LARGE SCALE GENOMIC DNA]</scope>
    <source>
        <strain evidence="4">ATCC 700200</strain>
    </source>
</reference>
<gene>
    <name evidence="3" type="ORF">SAMN02745166_00133</name>
</gene>
<keyword evidence="1" id="KW-0812">Transmembrane</keyword>
<feature type="transmembrane region" description="Helical" evidence="1">
    <location>
        <begin position="50"/>
        <end position="71"/>
    </location>
</feature>
<feature type="transmembrane region" description="Helical" evidence="1">
    <location>
        <begin position="160"/>
        <end position="182"/>
    </location>
</feature>
<dbReference type="InterPro" id="IPR013694">
    <property type="entry name" value="VIT"/>
</dbReference>
<proteinExistence type="predicted"/>
<dbReference type="AlphaFoldDB" id="A0A1T4WFV0"/>
<keyword evidence="4" id="KW-1185">Reference proteome</keyword>
<feature type="transmembrane region" description="Helical" evidence="1">
    <location>
        <begin position="20"/>
        <end position="38"/>
    </location>
</feature>
<dbReference type="PROSITE" id="PS51468">
    <property type="entry name" value="VIT"/>
    <property type="match status" value="1"/>
</dbReference>
<dbReference type="OrthoDB" id="7592964at2"/>
<keyword evidence="1" id="KW-0472">Membrane</keyword>
<name>A0A1T4WFV0_9BACT</name>
<evidence type="ECO:0000313" key="3">
    <source>
        <dbReference type="EMBL" id="SKA76170.1"/>
    </source>
</evidence>
<dbReference type="STRING" id="48467.SAMN02745166_00133"/>